<dbReference type="InterPro" id="IPR020806">
    <property type="entry name" value="PKS_PP-bd"/>
</dbReference>
<dbReference type="Gene3D" id="3.30.70.3290">
    <property type="match status" value="1"/>
</dbReference>
<dbReference type="SMART" id="SM00822">
    <property type="entry name" value="PKS_KR"/>
    <property type="match status" value="1"/>
</dbReference>
<dbReference type="PROSITE" id="PS52019">
    <property type="entry name" value="PKS_MFAS_DH"/>
    <property type="match status" value="1"/>
</dbReference>
<evidence type="ECO:0000259" key="10">
    <source>
        <dbReference type="PROSITE" id="PS50075"/>
    </source>
</evidence>
<evidence type="ECO:0000256" key="7">
    <source>
        <dbReference type="ARBA" id="ARBA00023268"/>
    </source>
</evidence>
<dbReference type="Pfam" id="PF21089">
    <property type="entry name" value="PKS_DH_N"/>
    <property type="match status" value="1"/>
</dbReference>
<feature type="domain" description="PKS/mFAS DH" evidence="12">
    <location>
        <begin position="902"/>
        <end position="1170"/>
    </location>
</feature>
<dbReference type="InterPro" id="IPR055123">
    <property type="entry name" value="SpnB-like_Rossmann"/>
</dbReference>
<evidence type="ECO:0000256" key="2">
    <source>
        <dbReference type="ARBA" id="ARBA00004792"/>
    </source>
</evidence>
<comment type="cofactor">
    <cofactor evidence="1">
        <name>pantetheine 4'-phosphate</name>
        <dbReference type="ChEBI" id="CHEBI:47942"/>
    </cofactor>
</comment>
<dbReference type="SUPFAM" id="SSF53901">
    <property type="entry name" value="Thiolase-like"/>
    <property type="match status" value="1"/>
</dbReference>
<keyword evidence="5" id="KW-0808">Transferase</keyword>
<dbReference type="GO" id="GO:0033068">
    <property type="term" value="P:macrolide biosynthetic process"/>
    <property type="evidence" value="ECO:0007669"/>
    <property type="project" value="UniProtKB-ARBA"/>
</dbReference>
<sequence>MTNEQLVEALRVSAKENARLRRENASLQEGAAEPVAIVGMACRLPGGVDSPESLWELMASGGDAVSPFPTDRGWDLDGLYDPDPDHLGTAYVREGGFLDRAGAFDPDPFGISPREALAMDPQQRLLLETTWEVLERAGIDPTTLRGSRTGVFTGIMYQDYVTRLRDFPAELEGYLGNGSAASVASGRVSYTFGFEGPAVSLDTACSSSLVALHLAVRPALRRLLARVAGGVTVMSVPHPYVEFSRQRGLAFDARCKSFDASADGTVLSEGVGLLLVERLSDALRLGHPVLAVVRGTAVNQDGASNGLTAPTGPSQQRVIRDALTDARLTVADVDLLEAHGTGTRLGDPIEAQALIATYGQDRDQPVWLGSLKSNIGHTQAAAGVAGVIKTVMAMRHGVMPRTLHVSEPTPNVDWSAGEVRLLTWARDWPSTDQRPRRAAVSSFGISGTNAHVVLEQAPAAPEPDVPVTPPAGPVPWVLSAHTGPALSALAERLAAHVEEDEAPLGDVAHTLNTTRATLPHRAVVVGETREEFVAALRAVRPTRPRRGPLAVMFTGQGSQRPGMGRQLYEHFPVFAQALDEVFALATPGLREVMFDPDQAETLQRTDHAQIALFAFETALYRLWESWGLRPDMVCGHSVGEITAAHVSGTLTLPDAVHLVTTRGTLMQNLPPGGAMLAVATDPHTLQPHLDNHHDTISIAAINGPHATVLSGDRTTLHHIATQLNTKTNWLNVSHAFHSPLMQPILQPFTTTLNTLTHHPPHTPLISMLTATPTHPDTTHWTQHITAPVRYTDTLHHLHHHGITTYLEIGPDTTLTALARTTLPTTTHLIPTTRRNHNEVRSTNEALGRVFSVGHSVDWRALTPTGRRTSLPTYPFQRRDFWLHDAAGGGAEVEGAGLGTTDHPLLGAVTTVADTGELILSGRLSTSTHPWLTDHTVNGTVIVPGTALIDLALHAAEHTDHTTVDELVIHTPLALTHPTPSQSTVGAETDTGHRPIALHSRDTTGTWTRHTTGTLSNQTHPAAELSTWSPTDAHQIDLTTAYQQLADTGLHYGPAFQGLHTLYQRDNTLFAEIELPEAAGLPTGHILHPALLDAALHPAAVSAARDEESGIQLPFSWAGVTVHSTGATHLRVRLDTDDTGAIRRLATDTTGQPVITIDSLTTRPLHPDQLHAAQPETNHLYTLGWSPTPITPTTTGHFERYTVPTAGDDILADTHRITAQTLTRIQQHLAADTTTPLVVEATHDDLAGARVWGLIRTAQTEHPGRIILIDTDNHPTSRDALASVVASGKPQARIRDGAITLPRLTRLSVDTRASTERRPDLSMGPVLVTGGTGGLGSLIARHLVTEHGVLDLVLVSRQGPDADGATELTNQLQQHGARIRTISCDLTDRTALTTLIDEIGPLTGVVHTAGALADTTIDHLNPDTLTTTLTPKANPAWWLHELTQDHDLALFVVFSSVAGVLGNAGQANYAAANSFLDALITHRRRQGLPGTSLAWGWWQREGGMTAHLTQADHDRMTRAGIHGLTDAEGTTLFDTALDRGLGAVAPVKLHLPTLNRADTVPAVLRGLVRAVRPAARQATVPAESWADRIAALMPEERDRAVLDLVRQQSARVLGHSDADRIDPGQAFKDTGFDSLTAVEFRNRVTTATGLRLPATLIFDHPTPNALADHLLAQLGPLGDGGSSSPEVVRDLERFERQLFDTRPDDEVGTAIAVRLRSILAHLDAPATAPAARTASAQVLDTLEDASQSELLSFIDKEFGRASN</sequence>
<dbReference type="Gene3D" id="3.10.129.110">
    <property type="entry name" value="Polyketide synthase dehydratase"/>
    <property type="match status" value="1"/>
</dbReference>
<feature type="region of interest" description="N-terminal hotdog fold" evidence="9">
    <location>
        <begin position="902"/>
        <end position="1021"/>
    </location>
</feature>
<feature type="domain" description="Carrier" evidence="10">
    <location>
        <begin position="1598"/>
        <end position="1673"/>
    </location>
</feature>
<evidence type="ECO:0000313" key="13">
    <source>
        <dbReference type="EMBL" id="AAC38062.1"/>
    </source>
</evidence>
<dbReference type="Pfam" id="PF22953">
    <property type="entry name" value="SpnB_Rossmann"/>
    <property type="match status" value="1"/>
</dbReference>
<dbReference type="Pfam" id="PF00109">
    <property type="entry name" value="ketoacyl-synt"/>
    <property type="match status" value="1"/>
</dbReference>
<dbReference type="SMART" id="SM00825">
    <property type="entry name" value="PKS_KS"/>
    <property type="match status" value="1"/>
</dbReference>
<protein>
    <submittedName>
        <fullName evidence="13">PKS module 2</fullName>
    </submittedName>
</protein>
<dbReference type="InterPro" id="IPR049552">
    <property type="entry name" value="PKS_DH_N"/>
</dbReference>
<reference evidence="13" key="1">
    <citation type="journal article" date="1997" name="Gene">
        <title>A second type-I PKS gene cluster isolated from Streptomyces hygroscopicus ATCC 29253, a rapamycin-producing strain.</title>
        <authorList>
            <person name="Ruan X."/>
            <person name="Stassi D."/>
            <person name="Lax S.A."/>
            <person name="Katz L."/>
        </authorList>
    </citation>
    <scope>NUCLEOTIDE SEQUENCE</scope>
    <source>
        <strain evidence="13">ATCC 29253</strain>
    </source>
</reference>
<evidence type="ECO:0000256" key="9">
    <source>
        <dbReference type="PROSITE-ProRule" id="PRU01363"/>
    </source>
</evidence>
<dbReference type="SMART" id="SM01294">
    <property type="entry name" value="PKS_PP_betabranch"/>
    <property type="match status" value="1"/>
</dbReference>
<dbReference type="Pfam" id="PF00698">
    <property type="entry name" value="Acyl_transf_1"/>
    <property type="match status" value="1"/>
</dbReference>
<keyword evidence="4" id="KW-0597">Phosphoprotein</keyword>
<keyword evidence="6" id="KW-0045">Antibiotic biosynthesis</keyword>
<dbReference type="FunFam" id="3.40.47.10:FF:000019">
    <property type="entry name" value="Polyketide synthase type I"/>
    <property type="match status" value="1"/>
</dbReference>
<evidence type="ECO:0000256" key="5">
    <source>
        <dbReference type="ARBA" id="ARBA00022679"/>
    </source>
</evidence>
<evidence type="ECO:0000259" key="12">
    <source>
        <dbReference type="PROSITE" id="PS52019"/>
    </source>
</evidence>
<dbReference type="InterPro" id="IPR032821">
    <property type="entry name" value="PKS_assoc"/>
</dbReference>
<dbReference type="CDD" id="cd00833">
    <property type="entry name" value="PKS"/>
    <property type="match status" value="1"/>
</dbReference>
<feature type="region of interest" description="C-terminal hotdog fold" evidence="9">
    <location>
        <begin position="1032"/>
        <end position="1170"/>
    </location>
</feature>
<dbReference type="InterPro" id="IPR042104">
    <property type="entry name" value="PKS_dehydratase_sf"/>
</dbReference>
<dbReference type="InterPro" id="IPR014043">
    <property type="entry name" value="Acyl_transferase_dom"/>
</dbReference>
<dbReference type="GO" id="GO:0006633">
    <property type="term" value="P:fatty acid biosynthetic process"/>
    <property type="evidence" value="ECO:0007669"/>
    <property type="project" value="InterPro"/>
</dbReference>
<dbReference type="Pfam" id="PF00550">
    <property type="entry name" value="PP-binding"/>
    <property type="match status" value="1"/>
</dbReference>
<dbReference type="SMART" id="SM00826">
    <property type="entry name" value="PKS_DH"/>
    <property type="match status" value="1"/>
</dbReference>
<feature type="domain" description="Ketosynthase family 3 (KS3)" evidence="11">
    <location>
        <begin position="32"/>
        <end position="456"/>
    </location>
</feature>
<dbReference type="InterPro" id="IPR057326">
    <property type="entry name" value="KR_dom"/>
</dbReference>
<dbReference type="PROSITE" id="PS00606">
    <property type="entry name" value="KS3_1"/>
    <property type="match status" value="1"/>
</dbReference>
<dbReference type="GO" id="GO:0031177">
    <property type="term" value="F:phosphopantetheine binding"/>
    <property type="evidence" value="ECO:0007669"/>
    <property type="project" value="InterPro"/>
</dbReference>
<evidence type="ECO:0000256" key="6">
    <source>
        <dbReference type="ARBA" id="ARBA00023194"/>
    </source>
</evidence>
<dbReference type="SUPFAM" id="SSF51735">
    <property type="entry name" value="NAD(P)-binding Rossmann-fold domains"/>
    <property type="match status" value="2"/>
</dbReference>
<organism evidence="13">
    <name type="scientific">Streptomyces hygroscopicus</name>
    <dbReference type="NCBI Taxonomy" id="1912"/>
    <lineage>
        <taxon>Bacteria</taxon>
        <taxon>Bacillati</taxon>
        <taxon>Actinomycetota</taxon>
        <taxon>Actinomycetes</taxon>
        <taxon>Kitasatosporales</taxon>
        <taxon>Streptomycetaceae</taxon>
        <taxon>Streptomyces</taxon>
        <taxon>Streptomyces violaceusniger group</taxon>
    </lineage>
</organism>
<evidence type="ECO:0000256" key="8">
    <source>
        <dbReference type="ARBA" id="ARBA00023315"/>
    </source>
</evidence>
<keyword evidence="8" id="KW-0012">Acyltransferase</keyword>
<dbReference type="SMART" id="SM00827">
    <property type="entry name" value="PKS_AT"/>
    <property type="match status" value="1"/>
</dbReference>
<dbReference type="InterPro" id="IPR020841">
    <property type="entry name" value="PKS_Beta-ketoAc_synthase_dom"/>
</dbReference>
<feature type="active site" description="Proton donor; for dehydratase activity" evidence="9">
    <location>
        <position position="1092"/>
    </location>
</feature>
<dbReference type="InterPro" id="IPR020807">
    <property type="entry name" value="PKS_DH"/>
</dbReference>
<accession>O30480</accession>
<dbReference type="InterPro" id="IPR016039">
    <property type="entry name" value="Thiolase-like"/>
</dbReference>
<dbReference type="Pfam" id="PF14765">
    <property type="entry name" value="PS-DH"/>
    <property type="match status" value="1"/>
</dbReference>
<dbReference type="Gene3D" id="3.40.366.10">
    <property type="entry name" value="Malonyl-Coenzyme A Acyl Carrier Protein, domain 2"/>
    <property type="match status" value="1"/>
</dbReference>
<dbReference type="InterPro" id="IPR014030">
    <property type="entry name" value="Ketoacyl_synth_N"/>
</dbReference>
<dbReference type="Gene3D" id="3.40.47.10">
    <property type="match status" value="1"/>
</dbReference>
<dbReference type="GO" id="GO:0004312">
    <property type="term" value="F:fatty acid synthase activity"/>
    <property type="evidence" value="ECO:0007669"/>
    <property type="project" value="TreeGrafter"/>
</dbReference>
<dbReference type="FunFam" id="1.10.1200.10:FF:000007">
    <property type="entry name" value="Probable polyketide synthase pks17"/>
    <property type="match status" value="1"/>
</dbReference>
<dbReference type="InterPro" id="IPR015083">
    <property type="entry name" value="NorB/c/GfsB-D-like_docking"/>
</dbReference>
<dbReference type="PANTHER" id="PTHR43775:SF51">
    <property type="entry name" value="INACTIVE PHENOLPHTHIOCEROL SYNTHESIS POLYKETIDE SYNTHASE TYPE I PKS1-RELATED"/>
    <property type="match status" value="1"/>
</dbReference>
<evidence type="ECO:0000259" key="11">
    <source>
        <dbReference type="PROSITE" id="PS52004"/>
    </source>
</evidence>
<dbReference type="InterPro" id="IPR001227">
    <property type="entry name" value="Ac_transferase_dom_sf"/>
</dbReference>
<evidence type="ECO:0000256" key="3">
    <source>
        <dbReference type="ARBA" id="ARBA00022450"/>
    </source>
</evidence>
<evidence type="ECO:0000256" key="4">
    <source>
        <dbReference type="ARBA" id="ARBA00022553"/>
    </source>
</evidence>
<dbReference type="PIR" id="T03222">
    <property type="entry name" value="T03222"/>
</dbReference>
<dbReference type="Pfam" id="PF02801">
    <property type="entry name" value="Ketoacyl-synt_C"/>
    <property type="match status" value="1"/>
</dbReference>
<dbReference type="PROSITE" id="PS52004">
    <property type="entry name" value="KS3_2"/>
    <property type="match status" value="1"/>
</dbReference>
<name>O30480_STRHY</name>
<dbReference type="InterPro" id="IPR050091">
    <property type="entry name" value="PKS_NRPS_Biosynth_Enz"/>
</dbReference>
<dbReference type="InterPro" id="IPR016035">
    <property type="entry name" value="Acyl_Trfase/lysoPLipase"/>
</dbReference>
<dbReference type="Gene3D" id="3.40.50.720">
    <property type="entry name" value="NAD(P)-binding Rossmann-like Domain"/>
    <property type="match status" value="1"/>
</dbReference>
<dbReference type="SUPFAM" id="SSF47336">
    <property type="entry name" value="ACP-like"/>
    <property type="match status" value="1"/>
</dbReference>
<feature type="active site" description="Proton acceptor; for dehydratase activity" evidence="9">
    <location>
        <position position="934"/>
    </location>
</feature>
<dbReference type="GO" id="GO:0004315">
    <property type="term" value="F:3-oxoacyl-[acyl-carrier-protein] synthase activity"/>
    <property type="evidence" value="ECO:0007669"/>
    <property type="project" value="InterPro"/>
</dbReference>
<evidence type="ECO:0000256" key="1">
    <source>
        <dbReference type="ARBA" id="ARBA00001957"/>
    </source>
</evidence>
<keyword evidence="7" id="KW-0511">Multifunctional enzyme</keyword>
<dbReference type="PANTHER" id="PTHR43775">
    <property type="entry name" value="FATTY ACID SYNTHASE"/>
    <property type="match status" value="1"/>
</dbReference>
<dbReference type="PROSITE" id="PS50075">
    <property type="entry name" value="CARRIER"/>
    <property type="match status" value="1"/>
</dbReference>
<dbReference type="Pfam" id="PF08659">
    <property type="entry name" value="KR"/>
    <property type="match status" value="1"/>
</dbReference>
<keyword evidence="3" id="KW-0596">Phosphopantetheine</keyword>
<dbReference type="InterPro" id="IPR013968">
    <property type="entry name" value="PKS_KR"/>
</dbReference>
<dbReference type="Gene3D" id="1.10.1200.10">
    <property type="entry name" value="ACP-like"/>
    <property type="match status" value="1"/>
</dbReference>
<dbReference type="InterPro" id="IPR036291">
    <property type="entry name" value="NAD(P)-bd_dom_sf"/>
</dbReference>
<dbReference type="Pfam" id="PF08990">
    <property type="entry name" value="Docking"/>
    <property type="match status" value="1"/>
</dbReference>
<dbReference type="SMART" id="SM00823">
    <property type="entry name" value="PKS_PP"/>
    <property type="match status" value="1"/>
</dbReference>
<dbReference type="InterPro" id="IPR014031">
    <property type="entry name" value="Ketoacyl_synth_C"/>
</dbReference>
<dbReference type="CDD" id="cd08956">
    <property type="entry name" value="KR_3_FAS_SDR_x"/>
    <property type="match status" value="1"/>
</dbReference>
<dbReference type="InterPro" id="IPR009081">
    <property type="entry name" value="PP-bd_ACP"/>
</dbReference>
<comment type="pathway">
    <text evidence="2">Antibiotic biosynthesis.</text>
</comment>
<dbReference type="SUPFAM" id="SSF55048">
    <property type="entry name" value="Probable ACP-binding domain of malonyl-CoA ACP transacylase"/>
    <property type="match status" value="1"/>
</dbReference>
<dbReference type="Pfam" id="PF16197">
    <property type="entry name" value="KAsynt_C_assoc"/>
    <property type="match status" value="1"/>
</dbReference>
<dbReference type="InterPro" id="IPR016036">
    <property type="entry name" value="Malonyl_transacylase_ACP-bd"/>
</dbReference>
<dbReference type="InterPro" id="IPR049900">
    <property type="entry name" value="PKS_mFAS_DH"/>
</dbReference>
<dbReference type="InterPro" id="IPR049551">
    <property type="entry name" value="PKS_DH_C"/>
</dbReference>
<dbReference type="EMBL" id="AF007101">
    <property type="protein sequence ID" value="AAC38062.1"/>
    <property type="molecule type" value="Genomic_DNA"/>
</dbReference>
<dbReference type="InterPro" id="IPR018201">
    <property type="entry name" value="Ketoacyl_synth_AS"/>
</dbReference>
<dbReference type="SUPFAM" id="SSF52151">
    <property type="entry name" value="FabD/lysophospholipase-like"/>
    <property type="match status" value="1"/>
</dbReference>
<proteinExistence type="predicted"/>
<dbReference type="InterPro" id="IPR036736">
    <property type="entry name" value="ACP-like_sf"/>
</dbReference>